<dbReference type="AlphaFoldDB" id="A0AAD4D4P9"/>
<comment type="catalytic activity">
    <reaction evidence="7">
        <text>L-threonyl-[protein] + ATP = O-phospho-L-threonyl-[protein] + ADP + H(+)</text>
        <dbReference type="Rhea" id="RHEA:46608"/>
        <dbReference type="Rhea" id="RHEA-COMP:11060"/>
        <dbReference type="Rhea" id="RHEA-COMP:11605"/>
        <dbReference type="ChEBI" id="CHEBI:15378"/>
        <dbReference type="ChEBI" id="CHEBI:30013"/>
        <dbReference type="ChEBI" id="CHEBI:30616"/>
        <dbReference type="ChEBI" id="CHEBI:61977"/>
        <dbReference type="ChEBI" id="CHEBI:456216"/>
        <dbReference type="EC" id="2.7.11.11"/>
    </reaction>
</comment>
<protein>
    <recommendedName>
        <fullName evidence="1">cAMP-dependent protein kinase</fullName>
        <ecNumber evidence="1">2.7.11.11</ecNumber>
    </recommendedName>
</protein>
<keyword evidence="6" id="KW-0067">ATP-binding</keyword>
<dbReference type="InterPro" id="IPR011009">
    <property type="entry name" value="Kinase-like_dom_sf"/>
</dbReference>
<dbReference type="GO" id="GO:0005829">
    <property type="term" value="C:cytosol"/>
    <property type="evidence" value="ECO:0007669"/>
    <property type="project" value="TreeGrafter"/>
</dbReference>
<dbReference type="GO" id="GO:0005634">
    <property type="term" value="C:nucleus"/>
    <property type="evidence" value="ECO:0007669"/>
    <property type="project" value="TreeGrafter"/>
</dbReference>
<comment type="catalytic activity">
    <reaction evidence="8">
        <text>L-seryl-[protein] + ATP = O-phospho-L-seryl-[protein] + ADP + H(+)</text>
        <dbReference type="Rhea" id="RHEA:17989"/>
        <dbReference type="Rhea" id="RHEA-COMP:9863"/>
        <dbReference type="Rhea" id="RHEA-COMP:11604"/>
        <dbReference type="ChEBI" id="CHEBI:15378"/>
        <dbReference type="ChEBI" id="CHEBI:29999"/>
        <dbReference type="ChEBI" id="CHEBI:30616"/>
        <dbReference type="ChEBI" id="CHEBI:83421"/>
        <dbReference type="ChEBI" id="CHEBI:456216"/>
        <dbReference type="EC" id="2.7.11.11"/>
    </reaction>
</comment>
<keyword evidence="11" id="KW-1185">Reference proteome</keyword>
<dbReference type="PROSITE" id="PS50011">
    <property type="entry name" value="PROTEIN_KINASE_DOM"/>
    <property type="match status" value="1"/>
</dbReference>
<organism evidence="10 11">
    <name type="scientific">Linnemannia exigua</name>
    <dbReference type="NCBI Taxonomy" id="604196"/>
    <lineage>
        <taxon>Eukaryota</taxon>
        <taxon>Fungi</taxon>
        <taxon>Fungi incertae sedis</taxon>
        <taxon>Mucoromycota</taxon>
        <taxon>Mortierellomycotina</taxon>
        <taxon>Mortierellomycetes</taxon>
        <taxon>Mortierellales</taxon>
        <taxon>Mortierellaceae</taxon>
        <taxon>Linnemannia</taxon>
    </lineage>
</organism>
<dbReference type="GO" id="GO:0004691">
    <property type="term" value="F:cAMP-dependent protein kinase activity"/>
    <property type="evidence" value="ECO:0007669"/>
    <property type="project" value="UniProtKB-EC"/>
</dbReference>
<evidence type="ECO:0000256" key="6">
    <source>
        <dbReference type="ARBA" id="ARBA00022840"/>
    </source>
</evidence>
<evidence type="ECO:0000256" key="7">
    <source>
        <dbReference type="ARBA" id="ARBA00047292"/>
    </source>
</evidence>
<evidence type="ECO:0000256" key="3">
    <source>
        <dbReference type="ARBA" id="ARBA00022679"/>
    </source>
</evidence>
<dbReference type="Gene3D" id="3.30.200.20">
    <property type="entry name" value="Phosphorylase Kinase, domain 1"/>
    <property type="match status" value="1"/>
</dbReference>
<keyword evidence="3" id="KW-0808">Transferase</keyword>
<dbReference type="InterPro" id="IPR000719">
    <property type="entry name" value="Prot_kinase_dom"/>
</dbReference>
<dbReference type="PANTHER" id="PTHR24353:SF153">
    <property type="entry name" value="CAMP-DEPENDENT PROTEIN KINASE CATALYTIC SUBUNIT 1"/>
    <property type="match status" value="1"/>
</dbReference>
<reference evidence="10" key="1">
    <citation type="journal article" date="2020" name="Fungal Divers.">
        <title>Resolving the Mortierellaceae phylogeny through synthesis of multi-gene phylogenetics and phylogenomics.</title>
        <authorList>
            <person name="Vandepol N."/>
            <person name="Liber J."/>
            <person name="Desiro A."/>
            <person name="Na H."/>
            <person name="Kennedy M."/>
            <person name="Barry K."/>
            <person name="Grigoriev I.V."/>
            <person name="Miller A.N."/>
            <person name="O'Donnell K."/>
            <person name="Stajich J.E."/>
            <person name="Bonito G."/>
        </authorList>
    </citation>
    <scope>NUCLEOTIDE SEQUENCE</scope>
    <source>
        <strain evidence="10">NRRL 28262</strain>
    </source>
</reference>
<evidence type="ECO:0000256" key="5">
    <source>
        <dbReference type="ARBA" id="ARBA00022777"/>
    </source>
</evidence>
<evidence type="ECO:0000313" key="10">
    <source>
        <dbReference type="EMBL" id="KAG0266574.1"/>
    </source>
</evidence>
<evidence type="ECO:0000256" key="2">
    <source>
        <dbReference type="ARBA" id="ARBA00022527"/>
    </source>
</evidence>
<keyword evidence="5 10" id="KW-0418">Kinase</keyword>
<evidence type="ECO:0000313" key="11">
    <source>
        <dbReference type="Proteomes" id="UP001194580"/>
    </source>
</evidence>
<accession>A0AAD4D4P9</accession>
<dbReference type="GO" id="GO:0005524">
    <property type="term" value="F:ATP binding"/>
    <property type="evidence" value="ECO:0007669"/>
    <property type="project" value="UniProtKB-KW"/>
</dbReference>
<sequence length="69" mass="8229">MKVLKKTEVVRLKQVEHTNNEKMILERVEHPFLINMWGTFQDVRNLYMVMDYVVGGELFSVLRKSQVCE</sequence>
<dbReference type="SUPFAM" id="SSF56112">
    <property type="entry name" value="Protein kinase-like (PK-like)"/>
    <property type="match status" value="1"/>
</dbReference>
<evidence type="ECO:0000259" key="9">
    <source>
        <dbReference type="PROSITE" id="PS50011"/>
    </source>
</evidence>
<dbReference type="EMBL" id="JAAAIL010001670">
    <property type="protein sequence ID" value="KAG0266574.1"/>
    <property type="molecule type" value="Genomic_DNA"/>
</dbReference>
<feature type="domain" description="Protein kinase" evidence="9">
    <location>
        <begin position="1"/>
        <end position="69"/>
    </location>
</feature>
<evidence type="ECO:0000256" key="8">
    <source>
        <dbReference type="ARBA" id="ARBA00047454"/>
    </source>
</evidence>
<comment type="caution">
    <text evidence="10">The sequence shown here is derived from an EMBL/GenBank/DDBJ whole genome shotgun (WGS) entry which is preliminary data.</text>
</comment>
<evidence type="ECO:0000256" key="1">
    <source>
        <dbReference type="ARBA" id="ARBA00012444"/>
    </source>
</evidence>
<evidence type="ECO:0000256" key="4">
    <source>
        <dbReference type="ARBA" id="ARBA00022741"/>
    </source>
</evidence>
<keyword evidence="4" id="KW-0547">Nucleotide-binding</keyword>
<keyword evidence="2" id="KW-0723">Serine/threonine-protein kinase</keyword>
<dbReference type="Pfam" id="PF00069">
    <property type="entry name" value="Pkinase"/>
    <property type="match status" value="1"/>
</dbReference>
<name>A0AAD4D4P9_9FUNG</name>
<dbReference type="PANTHER" id="PTHR24353">
    <property type="entry name" value="CYCLIC NUCLEOTIDE-DEPENDENT PROTEIN KINASE"/>
    <property type="match status" value="1"/>
</dbReference>
<proteinExistence type="predicted"/>
<dbReference type="GO" id="GO:0005952">
    <property type="term" value="C:cAMP-dependent protein kinase complex"/>
    <property type="evidence" value="ECO:0007669"/>
    <property type="project" value="TreeGrafter"/>
</dbReference>
<dbReference type="EC" id="2.7.11.11" evidence="1"/>
<gene>
    <name evidence="10" type="primary">PKA1_2</name>
    <name evidence="10" type="ORF">BGZ95_003031</name>
</gene>
<dbReference type="Proteomes" id="UP001194580">
    <property type="component" value="Unassembled WGS sequence"/>
</dbReference>